<reference evidence="1 2" key="1">
    <citation type="submission" date="2020-09" db="EMBL/GenBank/DDBJ databases">
        <title>De no assembly of potato wild relative species, Solanum commersonii.</title>
        <authorList>
            <person name="Cho K."/>
        </authorList>
    </citation>
    <scope>NUCLEOTIDE SEQUENCE [LARGE SCALE GENOMIC DNA]</scope>
    <source>
        <strain evidence="1">LZ3.2</strain>
        <tissue evidence="1">Leaf</tissue>
    </source>
</reference>
<keyword evidence="2" id="KW-1185">Reference proteome</keyword>
<organism evidence="1 2">
    <name type="scientific">Solanum commersonii</name>
    <name type="common">Commerson's wild potato</name>
    <name type="synonym">Commerson's nightshade</name>
    <dbReference type="NCBI Taxonomy" id="4109"/>
    <lineage>
        <taxon>Eukaryota</taxon>
        <taxon>Viridiplantae</taxon>
        <taxon>Streptophyta</taxon>
        <taxon>Embryophyta</taxon>
        <taxon>Tracheophyta</taxon>
        <taxon>Spermatophyta</taxon>
        <taxon>Magnoliopsida</taxon>
        <taxon>eudicotyledons</taxon>
        <taxon>Gunneridae</taxon>
        <taxon>Pentapetalae</taxon>
        <taxon>asterids</taxon>
        <taxon>lamiids</taxon>
        <taxon>Solanales</taxon>
        <taxon>Solanaceae</taxon>
        <taxon>Solanoideae</taxon>
        <taxon>Solaneae</taxon>
        <taxon>Solanum</taxon>
    </lineage>
</organism>
<evidence type="ECO:0000313" key="2">
    <source>
        <dbReference type="Proteomes" id="UP000824120"/>
    </source>
</evidence>
<dbReference type="Proteomes" id="UP000824120">
    <property type="component" value="Chromosome 11"/>
</dbReference>
<sequence length="109" mass="12781">MQWFRHVKRRCTDAPVRRLARNGFRSGRDRPKKYWAEVIRQDMLQFQLIKDMTLDRRCGARIRVKVTRVWQMKDGSTTKTIDSSTKFSGEHSSGAIYNIPGVTQLNHSL</sequence>
<dbReference type="PANTHER" id="PTHR46238:SF8">
    <property type="entry name" value="ENDONUCLEASE_EXONUCLEASE_PHOSPHATASE DOMAIN-CONTAINING PROTEIN"/>
    <property type="match status" value="1"/>
</dbReference>
<dbReference type="PANTHER" id="PTHR46238">
    <property type="entry name" value="REVERSE TRANSCRIPTASE DOMAIN-CONTAINING PROTEIN"/>
    <property type="match status" value="1"/>
</dbReference>
<dbReference type="EMBL" id="JACXVP010000011">
    <property type="protein sequence ID" value="KAG5577916.1"/>
    <property type="molecule type" value="Genomic_DNA"/>
</dbReference>
<proteinExistence type="predicted"/>
<evidence type="ECO:0000313" key="1">
    <source>
        <dbReference type="EMBL" id="KAG5577916.1"/>
    </source>
</evidence>
<comment type="caution">
    <text evidence="1">The sequence shown here is derived from an EMBL/GenBank/DDBJ whole genome shotgun (WGS) entry which is preliminary data.</text>
</comment>
<dbReference type="AlphaFoldDB" id="A0A9J5WRZ1"/>
<dbReference type="OrthoDB" id="1302702at2759"/>
<protein>
    <submittedName>
        <fullName evidence="1">Uncharacterized protein</fullName>
    </submittedName>
</protein>
<gene>
    <name evidence="1" type="ORF">H5410_058050</name>
</gene>
<name>A0A9J5WRZ1_SOLCO</name>
<accession>A0A9J5WRZ1</accession>